<dbReference type="HAMAP" id="MF_00524">
    <property type="entry name" value="Glucokinase"/>
    <property type="match status" value="1"/>
</dbReference>
<dbReference type="GO" id="GO:0005524">
    <property type="term" value="F:ATP binding"/>
    <property type="evidence" value="ECO:0007669"/>
    <property type="project" value="UniProtKB-UniRule"/>
</dbReference>
<dbReference type="InterPro" id="IPR050201">
    <property type="entry name" value="Bacterial_glucokinase"/>
</dbReference>
<keyword evidence="6" id="KW-1185">Reference proteome</keyword>
<keyword evidence="2 3" id="KW-0418">Kinase</keyword>
<dbReference type="Gene3D" id="3.30.420.40">
    <property type="match status" value="1"/>
</dbReference>
<evidence type="ECO:0000256" key="1">
    <source>
        <dbReference type="ARBA" id="ARBA00022679"/>
    </source>
</evidence>
<dbReference type="Proteomes" id="UP000238220">
    <property type="component" value="Unassembled WGS sequence"/>
</dbReference>
<comment type="caution">
    <text evidence="5">The sequence shown here is derived from an EMBL/GenBank/DDBJ whole genome shotgun (WGS) entry which is preliminary data.</text>
</comment>
<comment type="similarity">
    <text evidence="3 4">Belongs to the bacterial glucokinase family.</text>
</comment>
<dbReference type="RefSeq" id="WP_104228901.1">
    <property type="nucleotide sequence ID" value="NZ_PSNW01000001.1"/>
</dbReference>
<dbReference type="EMBL" id="PSNW01000001">
    <property type="protein sequence ID" value="PPE75936.1"/>
    <property type="molecule type" value="Genomic_DNA"/>
</dbReference>
<comment type="catalytic activity">
    <reaction evidence="3">
        <text>D-glucose + ATP = D-glucose 6-phosphate + ADP + H(+)</text>
        <dbReference type="Rhea" id="RHEA:17825"/>
        <dbReference type="ChEBI" id="CHEBI:4167"/>
        <dbReference type="ChEBI" id="CHEBI:15378"/>
        <dbReference type="ChEBI" id="CHEBI:30616"/>
        <dbReference type="ChEBI" id="CHEBI:61548"/>
        <dbReference type="ChEBI" id="CHEBI:456216"/>
        <dbReference type="EC" id="2.7.1.2"/>
    </reaction>
</comment>
<evidence type="ECO:0000313" key="6">
    <source>
        <dbReference type="Proteomes" id="UP000238220"/>
    </source>
</evidence>
<feature type="binding site" evidence="3">
    <location>
        <begin position="9"/>
        <end position="14"/>
    </location>
    <ligand>
        <name>ATP</name>
        <dbReference type="ChEBI" id="CHEBI:30616"/>
    </ligand>
</feature>
<keyword evidence="3" id="KW-0067">ATP-binding</keyword>
<dbReference type="PANTHER" id="PTHR47690">
    <property type="entry name" value="GLUCOKINASE"/>
    <property type="match status" value="1"/>
</dbReference>
<organism evidence="5 6">
    <name type="scientific">Solimonas fluminis</name>
    <dbReference type="NCBI Taxonomy" id="2086571"/>
    <lineage>
        <taxon>Bacteria</taxon>
        <taxon>Pseudomonadati</taxon>
        <taxon>Pseudomonadota</taxon>
        <taxon>Gammaproteobacteria</taxon>
        <taxon>Nevskiales</taxon>
        <taxon>Nevskiaceae</taxon>
        <taxon>Solimonas</taxon>
    </lineage>
</organism>
<dbReference type="GO" id="GO:0004340">
    <property type="term" value="F:glucokinase activity"/>
    <property type="evidence" value="ECO:0007669"/>
    <property type="project" value="UniProtKB-UniRule"/>
</dbReference>
<dbReference type="InterPro" id="IPR043129">
    <property type="entry name" value="ATPase_NBD"/>
</dbReference>
<evidence type="ECO:0000313" key="5">
    <source>
        <dbReference type="EMBL" id="PPE75936.1"/>
    </source>
</evidence>
<keyword evidence="1 3" id="KW-0808">Transferase</keyword>
<evidence type="ECO:0000256" key="2">
    <source>
        <dbReference type="ARBA" id="ARBA00022777"/>
    </source>
</evidence>
<dbReference type="Gene3D" id="3.40.367.20">
    <property type="match status" value="1"/>
</dbReference>
<sequence>MEAASLLVGDIGGTNVRFALASAGVERPRLESVMQLRCAEFPGLAEAALHFLERSEARRPQQALLAVAAPVTGDRVRITNNPWTFSVGTTADALGLSLRVVNDFAAVSRALPLLRGEELAPIGPLPSSRSSPRQVYAVLGPGTGLGVSGLIAEGGGMTVIESEGGHMDFAPIDATEAEVLRLVAERHGRVSAERLVSGMGIVNVYHALCEIAGRPSQADSAEQVAVLAERDPEGLAAQALDRVCAMLGSFAGDIALAFGAWQGVFLHGGVAQKLLPRLQRGAFRQRFETKGRHAPLMRAVPTQLILHPQAGLLGAAAMGLQAASSR</sequence>
<accession>A0A2S5TLS0</accession>
<keyword evidence="3" id="KW-0547">Nucleotide-binding</keyword>
<gene>
    <name evidence="3 5" type="primary">glk</name>
    <name evidence="5" type="ORF">C3942_03380</name>
</gene>
<dbReference type="Pfam" id="PF02685">
    <property type="entry name" value="Glucokinase"/>
    <property type="match status" value="1"/>
</dbReference>
<dbReference type="SUPFAM" id="SSF53067">
    <property type="entry name" value="Actin-like ATPase domain"/>
    <property type="match status" value="1"/>
</dbReference>
<dbReference type="CDD" id="cd24008">
    <property type="entry name" value="ASKHA_NBD_GLK"/>
    <property type="match status" value="1"/>
</dbReference>
<keyword evidence="3" id="KW-0324">Glycolysis</keyword>
<dbReference type="GO" id="GO:0005829">
    <property type="term" value="C:cytosol"/>
    <property type="evidence" value="ECO:0007669"/>
    <property type="project" value="TreeGrafter"/>
</dbReference>
<dbReference type="InterPro" id="IPR003836">
    <property type="entry name" value="Glucokinase"/>
</dbReference>
<dbReference type="AlphaFoldDB" id="A0A2S5TLS0"/>
<protein>
    <recommendedName>
        <fullName evidence="3">Glucokinase</fullName>
        <ecNumber evidence="3">2.7.1.2</ecNumber>
    </recommendedName>
    <alternativeName>
        <fullName evidence="3">Glucose kinase</fullName>
    </alternativeName>
</protein>
<dbReference type="NCBIfam" id="TIGR00749">
    <property type="entry name" value="glk"/>
    <property type="match status" value="1"/>
</dbReference>
<dbReference type="OrthoDB" id="9800595at2"/>
<dbReference type="PANTHER" id="PTHR47690:SF1">
    <property type="entry name" value="GLUCOKINASE"/>
    <property type="match status" value="1"/>
</dbReference>
<dbReference type="GO" id="GO:0006096">
    <property type="term" value="P:glycolytic process"/>
    <property type="evidence" value="ECO:0007669"/>
    <property type="project" value="UniProtKB-UniRule"/>
</dbReference>
<proteinExistence type="inferred from homology"/>
<evidence type="ECO:0000256" key="4">
    <source>
        <dbReference type="RuleBase" id="RU004046"/>
    </source>
</evidence>
<evidence type="ECO:0000256" key="3">
    <source>
        <dbReference type="HAMAP-Rule" id="MF_00524"/>
    </source>
</evidence>
<name>A0A2S5TLS0_9GAMM</name>
<comment type="subcellular location">
    <subcellularLocation>
        <location evidence="3">Cytoplasm</location>
    </subcellularLocation>
</comment>
<dbReference type="GO" id="GO:0005536">
    <property type="term" value="F:D-glucose binding"/>
    <property type="evidence" value="ECO:0007669"/>
    <property type="project" value="InterPro"/>
</dbReference>
<dbReference type="EC" id="2.7.1.2" evidence="3"/>
<reference evidence="5 6" key="1">
    <citation type="submission" date="2018-02" db="EMBL/GenBank/DDBJ databases">
        <title>Genome sequencing of Solimonas sp. HR-BB.</title>
        <authorList>
            <person name="Lee Y."/>
            <person name="Jeon C.O."/>
        </authorList>
    </citation>
    <scope>NUCLEOTIDE SEQUENCE [LARGE SCALE GENOMIC DNA]</scope>
    <source>
        <strain evidence="5 6">HR-BB</strain>
    </source>
</reference>
<keyword evidence="3" id="KW-0963">Cytoplasm</keyword>